<name>A0AAQ3XIB3_PASNO</name>
<dbReference type="Proteomes" id="UP001341281">
    <property type="component" value="Chromosome 10"/>
</dbReference>
<proteinExistence type="predicted"/>
<evidence type="ECO:0000313" key="1">
    <source>
        <dbReference type="EMBL" id="WVZ98981.1"/>
    </source>
</evidence>
<dbReference type="EMBL" id="CP144754">
    <property type="protein sequence ID" value="WVZ98981.1"/>
    <property type="molecule type" value="Genomic_DNA"/>
</dbReference>
<evidence type="ECO:0000313" key="2">
    <source>
        <dbReference type="Proteomes" id="UP001341281"/>
    </source>
</evidence>
<reference evidence="1 2" key="1">
    <citation type="submission" date="2024-02" db="EMBL/GenBank/DDBJ databases">
        <title>High-quality chromosome-scale genome assembly of Pensacola bahiagrass (Paspalum notatum Flugge var. saurae).</title>
        <authorList>
            <person name="Vega J.M."/>
            <person name="Podio M."/>
            <person name="Orjuela J."/>
            <person name="Siena L.A."/>
            <person name="Pessino S.C."/>
            <person name="Combes M.C."/>
            <person name="Mariac C."/>
            <person name="Albertini E."/>
            <person name="Pupilli F."/>
            <person name="Ortiz J.P.A."/>
            <person name="Leblanc O."/>
        </authorList>
    </citation>
    <scope>NUCLEOTIDE SEQUENCE [LARGE SCALE GENOMIC DNA]</scope>
    <source>
        <strain evidence="1">R1</strain>
        <tissue evidence="1">Leaf</tissue>
    </source>
</reference>
<dbReference type="AntiFam" id="ANF00226">
    <property type="entry name" value="Shadow ORF (opposite pknB)"/>
</dbReference>
<keyword evidence="2" id="KW-1185">Reference proteome</keyword>
<protein>
    <submittedName>
        <fullName evidence="1">Uncharacterized protein</fullName>
    </submittedName>
</protein>
<dbReference type="AlphaFoldDB" id="A0AAQ3XIB3"/>
<sequence length="191" mass="21117">MYLPPSIGCRPLTSSSITTPKLYTSLFSDSCCRSFHLSGHVALLGVSDELGEAEVGDLGFQVVVEEDVGGLDVPVDYRRVGELVEVSKPPRRPDRDPEPLLPVQVLSQCSVGDVLVHQHLLPLFEAEADQAHQVPVMDPGKQLDLVLELHHALHGSALCSLYRHPCPIHKCSFVNLSRFNNFDICKFLHIF</sequence>
<organism evidence="1 2">
    <name type="scientific">Paspalum notatum var. saurae</name>
    <dbReference type="NCBI Taxonomy" id="547442"/>
    <lineage>
        <taxon>Eukaryota</taxon>
        <taxon>Viridiplantae</taxon>
        <taxon>Streptophyta</taxon>
        <taxon>Embryophyta</taxon>
        <taxon>Tracheophyta</taxon>
        <taxon>Spermatophyta</taxon>
        <taxon>Magnoliopsida</taxon>
        <taxon>Liliopsida</taxon>
        <taxon>Poales</taxon>
        <taxon>Poaceae</taxon>
        <taxon>PACMAD clade</taxon>
        <taxon>Panicoideae</taxon>
        <taxon>Andropogonodae</taxon>
        <taxon>Paspaleae</taxon>
        <taxon>Paspalinae</taxon>
        <taxon>Paspalum</taxon>
    </lineage>
</organism>
<gene>
    <name evidence="1" type="ORF">U9M48_044348</name>
</gene>
<accession>A0AAQ3XIB3</accession>